<dbReference type="Proteomes" id="UP000630660">
    <property type="component" value="Unassembled WGS sequence"/>
</dbReference>
<comment type="caution">
    <text evidence="8">The sequence shown here is derived from an EMBL/GenBank/DDBJ whole genome shotgun (WGS) entry which is preliminary data.</text>
</comment>
<comment type="similarity">
    <text evidence="2 7">Belongs to the ExbD/TolR family.</text>
</comment>
<keyword evidence="5" id="KW-1133">Transmembrane helix</keyword>
<keyword evidence="3" id="KW-1003">Cell membrane</keyword>
<dbReference type="PANTHER" id="PTHR30558:SF3">
    <property type="entry name" value="BIOPOLYMER TRANSPORT PROTEIN EXBD-RELATED"/>
    <property type="match status" value="1"/>
</dbReference>
<evidence type="ECO:0000256" key="1">
    <source>
        <dbReference type="ARBA" id="ARBA00004162"/>
    </source>
</evidence>
<evidence type="ECO:0000313" key="9">
    <source>
        <dbReference type="Proteomes" id="UP000630660"/>
    </source>
</evidence>
<evidence type="ECO:0000256" key="3">
    <source>
        <dbReference type="ARBA" id="ARBA00022475"/>
    </source>
</evidence>
<dbReference type="Gene3D" id="3.30.420.270">
    <property type="match status" value="1"/>
</dbReference>
<organism evidence="8 9">
    <name type="scientific">candidate division WOR-3 bacterium</name>
    <dbReference type="NCBI Taxonomy" id="2052148"/>
    <lineage>
        <taxon>Bacteria</taxon>
        <taxon>Bacteria division WOR-3</taxon>
    </lineage>
</organism>
<gene>
    <name evidence="8" type="ORF">GF359_05575</name>
</gene>
<keyword evidence="7" id="KW-0813">Transport</keyword>
<evidence type="ECO:0008006" key="10">
    <source>
        <dbReference type="Google" id="ProtNLM"/>
    </source>
</evidence>
<evidence type="ECO:0000256" key="4">
    <source>
        <dbReference type="ARBA" id="ARBA00022692"/>
    </source>
</evidence>
<evidence type="ECO:0000256" key="2">
    <source>
        <dbReference type="ARBA" id="ARBA00005811"/>
    </source>
</evidence>
<dbReference type="AlphaFoldDB" id="A0A9D5K961"/>
<comment type="subcellular location">
    <subcellularLocation>
        <location evidence="1">Cell membrane</location>
        <topology evidence="1">Single-pass membrane protein</topology>
    </subcellularLocation>
    <subcellularLocation>
        <location evidence="7">Cell membrane</location>
        <topology evidence="7">Single-pass type II membrane protein</topology>
    </subcellularLocation>
</comment>
<dbReference type="PANTHER" id="PTHR30558">
    <property type="entry name" value="EXBD MEMBRANE COMPONENT OF PMF-DRIVEN MACROMOLECULE IMPORT SYSTEM"/>
    <property type="match status" value="1"/>
</dbReference>
<evidence type="ECO:0000256" key="7">
    <source>
        <dbReference type="RuleBase" id="RU003879"/>
    </source>
</evidence>
<keyword evidence="7" id="KW-0653">Protein transport</keyword>
<name>A0A9D5K961_UNCW3</name>
<keyword evidence="6" id="KW-0472">Membrane</keyword>
<reference evidence="8" key="1">
    <citation type="submission" date="2019-11" db="EMBL/GenBank/DDBJ databases">
        <title>Microbial mats filling the niche in hypersaline microbial mats.</title>
        <authorList>
            <person name="Wong H.L."/>
            <person name="Macleod F.I."/>
            <person name="White R.A. III"/>
            <person name="Burns B.P."/>
        </authorList>
    </citation>
    <scope>NUCLEOTIDE SEQUENCE</scope>
    <source>
        <strain evidence="8">Bin_327</strain>
    </source>
</reference>
<dbReference type="GO" id="GO:0022857">
    <property type="term" value="F:transmembrane transporter activity"/>
    <property type="evidence" value="ECO:0007669"/>
    <property type="project" value="InterPro"/>
</dbReference>
<evidence type="ECO:0000256" key="6">
    <source>
        <dbReference type="ARBA" id="ARBA00023136"/>
    </source>
</evidence>
<dbReference type="EMBL" id="WJKJ01000176">
    <property type="protein sequence ID" value="MBD3364666.1"/>
    <property type="molecule type" value="Genomic_DNA"/>
</dbReference>
<dbReference type="GO" id="GO:0005886">
    <property type="term" value="C:plasma membrane"/>
    <property type="evidence" value="ECO:0007669"/>
    <property type="project" value="UniProtKB-SubCell"/>
</dbReference>
<dbReference type="Pfam" id="PF02472">
    <property type="entry name" value="ExbD"/>
    <property type="match status" value="1"/>
</dbReference>
<sequence>MVSLRKKKKTSAEIPTASMADIAFLLIVFFMTTTIFASERGLKMLLPEKSKQVKIASENIMKIIVSPTGLVRVETEDGRMKDFDIDKQGDQVREAVKTALDNNEELSVAIKVSRFAPYSRMIDVLDEVKAANAQRISLVPLAEEGGGEE</sequence>
<dbReference type="GO" id="GO:0015031">
    <property type="term" value="P:protein transport"/>
    <property type="evidence" value="ECO:0007669"/>
    <property type="project" value="UniProtKB-KW"/>
</dbReference>
<keyword evidence="4 7" id="KW-0812">Transmembrane</keyword>
<proteinExistence type="inferred from homology"/>
<evidence type="ECO:0000313" key="8">
    <source>
        <dbReference type="EMBL" id="MBD3364666.1"/>
    </source>
</evidence>
<evidence type="ECO:0000256" key="5">
    <source>
        <dbReference type="ARBA" id="ARBA00022989"/>
    </source>
</evidence>
<accession>A0A9D5K961</accession>
<protein>
    <recommendedName>
        <fullName evidence="10">Biopolymer transporter ExbD</fullName>
    </recommendedName>
</protein>
<dbReference type="InterPro" id="IPR003400">
    <property type="entry name" value="ExbD"/>
</dbReference>